<name>A0ABT7LJ26_9BURK</name>
<organism evidence="1 2">
    <name type="scientific">Roseateles subflavus</name>
    <dbReference type="NCBI Taxonomy" id="3053353"/>
    <lineage>
        <taxon>Bacteria</taxon>
        <taxon>Pseudomonadati</taxon>
        <taxon>Pseudomonadota</taxon>
        <taxon>Betaproteobacteria</taxon>
        <taxon>Burkholderiales</taxon>
        <taxon>Sphaerotilaceae</taxon>
        <taxon>Roseateles</taxon>
    </lineage>
</organism>
<dbReference type="NCBIfam" id="TIGR02532">
    <property type="entry name" value="IV_pilin_GFxxxE"/>
    <property type="match status" value="1"/>
</dbReference>
<dbReference type="SUPFAM" id="SSF54523">
    <property type="entry name" value="Pili subunits"/>
    <property type="match status" value="1"/>
</dbReference>
<gene>
    <name evidence="1" type="ORF">QRD43_13220</name>
</gene>
<protein>
    <submittedName>
        <fullName evidence="1">Prepilin-type N-terminal cleavage/methylation domain-containing protein</fullName>
    </submittedName>
</protein>
<proteinExistence type="predicted"/>
<evidence type="ECO:0000313" key="1">
    <source>
        <dbReference type="EMBL" id="MDL5032869.1"/>
    </source>
</evidence>
<comment type="caution">
    <text evidence="1">The sequence shown here is derived from an EMBL/GenBank/DDBJ whole genome shotgun (WGS) entry which is preliminary data.</text>
</comment>
<dbReference type="Pfam" id="PF07963">
    <property type="entry name" value="N_methyl"/>
    <property type="match status" value="1"/>
</dbReference>
<dbReference type="InterPro" id="IPR045584">
    <property type="entry name" value="Pilin-like"/>
</dbReference>
<dbReference type="PROSITE" id="PS00409">
    <property type="entry name" value="PROKAR_NTER_METHYL"/>
    <property type="match status" value="1"/>
</dbReference>
<evidence type="ECO:0000313" key="2">
    <source>
        <dbReference type="Proteomes" id="UP001238603"/>
    </source>
</evidence>
<reference evidence="1 2" key="1">
    <citation type="submission" date="2023-06" db="EMBL/GenBank/DDBJ databases">
        <title>Pelomonas sp. APW6 16S ribosomal RNA gene genome sequencing and assembly.</title>
        <authorList>
            <person name="Woo H."/>
        </authorList>
    </citation>
    <scope>NUCLEOTIDE SEQUENCE [LARGE SCALE GENOMIC DNA]</scope>
    <source>
        <strain evidence="1 2">APW6</strain>
    </source>
</reference>
<keyword evidence="2" id="KW-1185">Reference proteome</keyword>
<dbReference type="InterPro" id="IPR012902">
    <property type="entry name" value="N_methyl_site"/>
</dbReference>
<accession>A0ABT7LJ26</accession>
<dbReference type="EMBL" id="JASVDS010000003">
    <property type="protein sequence ID" value="MDL5032869.1"/>
    <property type="molecule type" value="Genomic_DNA"/>
</dbReference>
<dbReference type="RefSeq" id="WP_285982938.1">
    <property type="nucleotide sequence ID" value="NZ_JASVDS010000003.1"/>
</dbReference>
<sequence length="129" mass="13999">MSRSRRGFTLLEVLVVLALLGLAAGVAAPRAMQAMAGAQERGWRNDVMARIESLPARAFLSGQPISMTAEALLRELPPPRDGITLELRQPLRYTALGLAVGGELRLAFDARPAERWRVEPATGRITVTP</sequence>
<dbReference type="Proteomes" id="UP001238603">
    <property type="component" value="Unassembled WGS sequence"/>
</dbReference>